<dbReference type="STRING" id="1314785.A0A165CLM2"/>
<dbReference type="OrthoDB" id="306876at2759"/>
<dbReference type="GO" id="GO:0016020">
    <property type="term" value="C:membrane"/>
    <property type="evidence" value="ECO:0007669"/>
    <property type="project" value="UniProtKB-SubCell"/>
</dbReference>
<evidence type="ECO:0000256" key="3">
    <source>
        <dbReference type="ARBA" id="ARBA00022989"/>
    </source>
</evidence>
<dbReference type="SUPFAM" id="SSF103481">
    <property type="entry name" value="Multidrug resistance efflux transporter EmrE"/>
    <property type="match status" value="2"/>
</dbReference>
<keyword evidence="4 5" id="KW-0472">Membrane</keyword>
<feature type="transmembrane region" description="Helical" evidence="5">
    <location>
        <begin position="174"/>
        <end position="191"/>
    </location>
</feature>
<evidence type="ECO:0000313" key="8">
    <source>
        <dbReference type="Proteomes" id="UP000076871"/>
    </source>
</evidence>
<dbReference type="InParanoid" id="A0A165CLM2"/>
<accession>A0A165CLM2</accession>
<proteinExistence type="predicted"/>
<evidence type="ECO:0000256" key="5">
    <source>
        <dbReference type="SAM" id="Phobius"/>
    </source>
</evidence>
<feature type="transmembrane region" description="Helical" evidence="5">
    <location>
        <begin position="77"/>
        <end position="96"/>
    </location>
</feature>
<dbReference type="EMBL" id="KV427647">
    <property type="protein sequence ID" value="KZT03030.1"/>
    <property type="molecule type" value="Genomic_DNA"/>
</dbReference>
<organism evidence="7 8">
    <name type="scientific">Laetiporus sulphureus 93-53</name>
    <dbReference type="NCBI Taxonomy" id="1314785"/>
    <lineage>
        <taxon>Eukaryota</taxon>
        <taxon>Fungi</taxon>
        <taxon>Dikarya</taxon>
        <taxon>Basidiomycota</taxon>
        <taxon>Agaricomycotina</taxon>
        <taxon>Agaricomycetes</taxon>
        <taxon>Polyporales</taxon>
        <taxon>Laetiporus</taxon>
    </lineage>
</organism>
<feature type="transmembrane region" description="Helical" evidence="5">
    <location>
        <begin position="370"/>
        <end position="387"/>
    </location>
</feature>
<evidence type="ECO:0000256" key="4">
    <source>
        <dbReference type="ARBA" id="ARBA00023136"/>
    </source>
</evidence>
<reference evidence="7 8" key="1">
    <citation type="journal article" date="2016" name="Mol. Biol. Evol.">
        <title>Comparative Genomics of Early-Diverging Mushroom-Forming Fungi Provides Insights into the Origins of Lignocellulose Decay Capabilities.</title>
        <authorList>
            <person name="Nagy L.G."/>
            <person name="Riley R."/>
            <person name="Tritt A."/>
            <person name="Adam C."/>
            <person name="Daum C."/>
            <person name="Floudas D."/>
            <person name="Sun H."/>
            <person name="Yadav J.S."/>
            <person name="Pangilinan J."/>
            <person name="Larsson K.H."/>
            <person name="Matsuura K."/>
            <person name="Barry K."/>
            <person name="Labutti K."/>
            <person name="Kuo R."/>
            <person name="Ohm R.A."/>
            <person name="Bhattacharya S.S."/>
            <person name="Shirouzu T."/>
            <person name="Yoshinaga Y."/>
            <person name="Martin F.M."/>
            <person name="Grigoriev I.V."/>
            <person name="Hibbett D.S."/>
        </authorList>
    </citation>
    <scope>NUCLEOTIDE SEQUENCE [LARGE SCALE GENOMIC DNA]</scope>
    <source>
        <strain evidence="7 8">93-53</strain>
    </source>
</reference>
<dbReference type="PANTHER" id="PTHR22911:SF6">
    <property type="entry name" value="SOLUTE CARRIER FAMILY 35 MEMBER G1"/>
    <property type="match status" value="1"/>
</dbReference>
<dbReference type="InterPro" id="IPR037185">
    <property type="entry name" value="EmrE-like"/>
</dbReference>
<dbReference type="Proteomes" id="UP000076871">
    <property type="component" value="Unassembled WGS sequence"/>
</dbReference>
<evidence type="ECO:0000256" key="1">
    <source>
        <dbReference type="ARBA" id="ARBA00004141"/>
    </source>
</evidence>
<sequence length="446" mass="48301">MTSATNTRTPYVARTPEATHFAPDIPLVRLNRALSSASVLQSETQQPGSFLNHTAHAFHASWKKFSIRCSETFRNNIGLLMIAFSQAFGSSMNVFVKKLNNVDPAVSMFELITVRMAITWMCCVIYMVVMKVPDPILGPKGVRLLLVFRGICGFTGVFGLYYSLQYLSLSDATVLQFLAPMCTAVAGAVVLKEDFKRSQAVASAFSLVGVVLIARPTFLFGGASNDAASTPSVVIDDRAIGVDWVTPAQRLAAVGISMISVLGATGAYTTIRAIGKQAHPMHTVIAYATQCVIYSTIAMLITREPFVIPTRVEWIVMLGAIGIFGFSLQILLTMGLQRKTAGRGTMAIYVQIIFATFNDLVFFHSIPSPLSILGTVIILSSAIYVALSKKPPSNHKRMGSIIGNPDDLSVEEGLLANQEDEDKVEDVETFIEVVTEGSVDNPQQSA</sequence>
<dbReference type="AlphaFoldDB" id="A0A165CLM2"/>
<feature type="domain" description="EamA" evidence="6">
    <location>
        <begin position="77"/>
        <end position="214"/>
    </location>
</feature>
<feature type="transmembrane region" description="Helical" evidence="5">
    <location>
        <begin position="108"/>
        <end position="129"/>
    </location>
</feature>
<keyword evidence="8" id="KW-1185">Reference proteome</keyword>
<evidence type="ECO:0000313" key="7">
    <source>
        <dbReference type="EMBL" id="KZT03030.1"/>
    </source>
</evidence>
<evidence type="ECO:0000259" key="6">
    <source>
        <dbReference type="Pfam" id="PF00892"/>
    </source>
</evidence>
<dbReference type="Pfam" id="PF00892">
    <property type="entry name" value="EamA"/>
    <property type="match status" value="1"/>
</dbReference>
<protein>
    <submittedName>
        <fullName evidence="7">DUF6-domain-containing protein</fullName>
    </submittedName>
</protein>
<gene>
    <name evidence="7" type="ORF">LAESUDRAFT_705159</name>
</gene>
<feature type="transmembrane region" description="Helical" evidence="5">
    <location>
        <begin position="314"/>
        <end position="334"/>
    </location>
</feature>
<dbReference type="InterPro" id="IPR000620">
    <property type="entry name" value="EamA_dom"/>
</dbReference>
<feature type="transmembrane region" description="Helical" evidence="5">
    <location>
        <begin position="251"/>
        <end position="271"/>
    </location>
</feature>
<comment type="subcellular location">
    <subcellularLocation>
        <location evidence="1">Membrane</location>
        <topology evidence="1">Multi-pass membrane protein</topology>
    </subcellularLocation>
</comment>
<feature type="transmembrane region" description="Helical" evidence="5">
    <location>
        <begin position="283"/>
        <end position="302"/>
    </location>
</feature>
<evidence type="ECO:0000256" key="2">
    <source>
        <dbReference type="ARBA" id="ARBA00022692"/>
    </source>
</evidence>
<keyword evidence="3 5" id="KW-1133">Transmembrane helix</keyword>
<dbReference type="PANTHER" id="PTHR22911">
    <property type="entry name" value="ACYL-MALONYL CONDENSING ENZYME-RELATED"/>
    <property type="match status" value="1"/>
</dbReference>
<dbReference type="GeneID" id="63823605"/>
<dbReference type="RefSeq" id="XP_040760770.1">
    <property type="nucleotide sequence ID" value="XM_040906576.1"/>
</dbReference>
<name>A0A165CLM2_9APHY</name>
<keyword evidence="2 5" id="KW-0812">Transmembrane</keyword>
<feature type="transmembrane region" description="Helical" evidence="5">
    <location>
        <begin position="141"/>
        <end position="162"/>
    </location>
</feature>